<protein>
    <submittedName>
        <fullName evidence="1">Uncharacterized protein</fullName>
    </submittedName>
</protein>
<evidence type="ECO:0000313" key="1">
    <source>
        <dbReference type="EMBL" id="RIW00012.1"/>
    </source>
</evidence>
<dbReference type="RefSeq" id="WP_050937351.1">
    <property type="nucleotide sequence ID" value="NZ_CAWUCB010000115.1"/>
</dbReference>
<comment type="caution">
    <text evidence="1">The sequence shown here is derived from an EMBL/GenBank/DDBJ whole genome shotgun (WGS) entry which is preliminary data.</text>
</comment>
<sequence length="69" mass="7802">MSYLSIQIPISSIDEALHLQNVASLNIAKYRDNQVEGQEAYQINLIRIWRDVHSQAGIALNKFASEMKG</sequence>
<reference evidence="1 2" key="1">
    <citation type="submission" date="2018-08" db="EMBL/GenBank/DDBJ databases">
        <title>Vibrio harveyi strains pathogenic to white snook Centropomus viridis Lockington (1877) and potential probiotic bacteria.</title>
        <authorList>
            <person name="Soto-Rodriguez S."/>
            <person name="Gomez-Gil B."/>
            <person name="Lozano-Olvera R."/>
        </authorList>
    </citation>
    <scope>NUCLEOTIDE SEQUENCE [LARGE SCALE GENOMIC DNA]</scope>
    <source>
        <strain evidence="1 2">CAIM 1508</strain>
    </source>
</reference>
<dbReference type="Proteomes" id="UP000253437">
    <property type="component" value="Unassembled WGS sequence"/>
</dbReference>
<evidence type="ECO:0000313" key="2">
    <source>
        <dbReference type="Proteomes" id="UP000253437"/>
    </source>
</evidence>
<organism evidence="1 2">
    <name type="scientific">Vibrio harveyi</name>
    <name type="common">Beneckea harveyi</name>
    <dbReference type="NCBI Taxonomy" id="669"/>
    <lineage>
        <taxon>Bacteria</taxon>
        <taxon>Pseudomonadati</taxon>
        <taxon>Pseudomonadota</taxon>
        <taxon>Gammaproteobacteria</taxon>
        <taxon>Vibrionales</taxon>
        <taxon>Vibrionaceae</taxon>
        <taxon>Vibrio</taxon>
    </lineage>
</organism>
<accession>A0A8B3DBR2</accession>
<name>A0A8B3DBR2_VIBHA</name>
<dbReference type="EMBL" id="QOUW02000236">
    <property type="protein sequence ID" value="RIW00012.1"/>
    <property type="molecule type" value="Genomic_DNA"/>
</dbReference>
<dbReference type="AlphaFoldDB" id="A0A8B3DBR2"/>
<proteinExistence type="predicted"/>
<gene>
    <name evidence="1" type="ORF">DS957_027555</name>
</gene>